<evidence type="ECO:0000313" key="2">
    <source>
        <dbReference type="EMBL" id="JAP03054.1"/>
    </source>
</evidence>
<dbReference type="Gene3D" id="3.10.280.10">
    <property type="entry name" value="Mitochondrial glycoprotein"/>
    <property type="match status" value="1"/>
</dbReference>
<dbReference type="EMBL" id="GECL01003070">
    <property type="protein sequence ID" value="JAP03054.1"/>
    <property type="molecule type" value="Transcribed_RNA"/>
</dbReference>
<sequence length="290" mass="32286">MSGLIKNMLKPSYLRSTTSFVSSKLTFNVPANQPFRNMWSLSSFHKRNEIIMRKNVGGCNCGCQVMSVHTKGGSVLSKAASQKIDQVTQGEKELAEFLTEEIAAEKELQGRKVPNEVNGFQISVSGPEVTLVKHVGNEVISVKFNVNHSVGEETEYDASESGPTSKEEAKPIINRPPFDVEIKRGSKILGFKCSMVVPPPKDATSSDDPYNDLFAIDEIVMCDGEWKSTDYHVPGEIMDGTLYDLLMNMLEDKGICNEFVEKLTTISTDYEHSLYVNLLEKMQRFVTPAK</sequence>
<protein>
    <submittedName>
        <fullName evidence="2">Putative mitochondrial matrix protein p33</fullName>
    </submittedName>
</protein>
<comment type="similarity">
    <text evidence="1">Belongs to the MAM33 family.</text>
</comment>
<dbReference type="AlphaFoldDB" id="A0A0V0G4U3"/>
<accession>A0A0V0G4U3</accession>
<dbReference type="SUPFAM" id="SSF54529">
    <property type="entry name" value="Mitochondrial glycoprotein MAM33-like"/>
    <property type="match status" value="1"/>
</dbReference>
<dbReference type="InterPro" id="IPR036561">
    <property type="entry name" value="MAM33_sf"/>
</dbReference>
<dbReference type="PANTHER" id="PTHR10826">
    <property type="entry name" value="COMPLEMENT COMPONENT 1"/>
    <property type="match status" value="1"/>
</dbReference>
<dbReference type="Pfam" id="PF02330">
    <property type="entry name" value="MAM33"/>
    <property type="match status" value="1"/>
</dbReference>
<evidence type="ECO:0000256" key="1">
    <source>
        <dbReference type="ARBA" id="ARBA00005457"/>
    </source>
</evidence>
<proteinExistence type="inferred from homology"/>
<dbReference type="InterPro" id="IPR003428">
    <property type="entry name" value="MAM33"/>
</dbReference>
<dbReference type="GO" id="GO:0005759">
    <property type="term" value="C:mitochondrial matrix"/>
    <property type="evidence" value="ECO:0007669"/>
    <property type="project" value="InterPro"/>
</dbReference>
<reference evidence="2" key="1">
    <citation type="journal article" date="2018" name="J. Proteomics">
        <title>Exploring the molecular complexity of Triatoma dimidiata sialome.</title>
        <authorList>
            <person name="Santiago P.B."/>
            <person name="de Araujo C.N."/>
            <person name="Charneau S."/>
            <person name="Bastos I.M.D."/>
            <person name="Assumpcao T.C.F."/>
            <person name="Queiroz R.M.L."/>
            <person name="Praca Y.R."/>
            <person name="Cordeiro T.M."/>
            <person name="Garcia C.H.S."/>
            <person name="da Silva I.G."/>
            <person name="Raiol T."/>
            <person name="Motta F.N."/>
            <person name="de Araujo Oliveira J.V."/>
            <person name="de Sousa M.V."/>
            <person name="Ribeiro J.M.C."/>
            <person name="de Santana J.M."/>
        </authorList>
    </citation>
    <scope>NUCLEOTIDE SEQUENCE</scope>
    <source>
        <strain evidence="2">Santander</strain>
        <tissue evidence="2">Salivary glands</tissue>
    </source>
</reference>
<organism evidence="2">
    <name type="scientific">Triatoma dimidiata</name>
    <name type="common">Kissing bug</name>
    <name type="synonym">Meccus dimidiatus</name>
    <dbReference type="NCBI Taxonomy" id="72491"/>
    <lineage>
        <taxon>Eukaryota</taxon>
        <taxon>Metazoa</taxon>
        <taxon>Ecdysozoa</taxon>
        <taxon>Arthropoda</taxon>
        <taxon>Hexapoda</taxon>
        <taxon>Insecta</taxon>
        <taxon>Pterygota</taxon>
        <taxon>Neoptera</taxon>
        <taxon>Paraneoptera</taxon>
        <taxon>Hemiptera</taxon>
        <taxon>Heteroptera</taxon>
        <taxon>Panheteroptera</taxon>
        <taxon>Cimicomorpha</taxon>
        <taxon>Reduviidae</taxon>
        <taxon>Triatominae</taxon>
        <taxon>Triatoma</taxon>
    </lineage>
</organism>
<dbReference type="GO" id="GO:0042256">
    <property type="term" value="P:cytosolic ribosome assembly"/>
    <property type="evidence" value="ECO:0007669"/>
    <property type="project" value="TreeGrafter"/>
</dbReference>
<dbReference type="PANTHER" id="PTHR10826:SF1">
    <property type="entry name" value="COMPLEMENT COMPONENT 1 Q SUBCOMPONENT-BINDING PROTEIN, MITOCHONDRIAL"/>
    <property type="match status" value="1"/>
</dbReference>
<name>A0A0V0G4U3_TRIDM</name>